<dbReference type="SMART" id="SM00252">
    <property type="entry name" value="SH2"/>
    <property type="match status" value="1"/>
</dbReference>
<dbReference type="Gene3D" id="2.30.30.40">
    <property type="entry name" value="SH3 Domains"/>
    <property type="match status" value="1"/>
</dbReference>
<comment type="similarity">
    <text evidence="13">Belongs to the protein kinase superfamily. Tyr protein kinase family.</text>
</comment>
<evidence type="ECO:0000256" key="3">
    <source>
        <dbReference type="ARBA" id="ARBA00022679"/>
    </source>
</evidence>
<evidence type="ECO:0000256" key="1">
    <source>
        <dbReference type="ARBA" id="ARBA00022443"/>
    </source>
</evidence>
<dbReference type="InterPro" id="IPR000980">
    <property type="entry name" value="SH2"/>
</dbReference>
<dbReference type="SUPFAM" id="SSF55550">
    <property type="entry name" value="SH2 domain"/>
    <property type="match status" value="1"/>
</dbReference>
<dbReference type="EMBL" id="JBJKFK010002407">
    <property type="protein sequence ID" value="KAL3311153.1"/>
    <property type="molecule type" value="Genomic_DNA"/>
</dbReference>
<keyword evidence="6 12" id="KW-0067">ATP-binding</keyword>
<dbReference type="Proteomes" id="UP001626550">
    <property type="component" value="Unassembled WGS sequence"/>
</dbReference>
<name>A0ABD2PUL2_9PLAT</name>
<evidence type="ECO:0000256" key="10">
    <source>
        <dbReference type="PROSITE-ProRule" id="PRU00191"/>
    </source>
</evidence>
<reference evidence="17 18" key="1">
    <citation type="submission" date="2024-11" db="EMBL/GenBank/DDBJ databases">
        <title>Adaptive evolution of stress response genes in parasites aligns with host niche diversity.</title>
        <authorList>
            <person name="Hahn C."/>
            <person name="Resl P."/>
        </authorList>
    </citation>
    <scope>NUCLEOTIDE SEQUENCE [LARGE SCALE GENOMIC DNA]</scope>
    <source>
        <strain evidence="17">EGGRZ-B1_66</strain>
        <tissue evidence="17">Body</tissue>
    </source>
</reference>
<keyword evidence="1 11" id="KW-0728">SH3 domain</keyword>
<evidence type="ECO:0000256" key="13">
    <source>
        <dbReference type="RuleBase" id="RU362096"/>
    </source>
</evidence>
<dbReference type="InterPro" id="IPR001452">
    <property type="entry name" value="SH3_domain"/>
</dbReference>
<dbReference type="InterPro" id="IPR000719">
    <property type="entry name" value="Prot_kinase_dom"/>
</dbReference>
<comment type="catalytic activity">
    <reaction evidence="9 13">
        <text>L-tyrosyl-[protein] + ATP = O-phospho-L-tyrosyl-[protein] + ADP + H(+)</text>
        <dbReference type="Rhea" id="RHEA:10596"/>
        <dbReference type="Rhea" id="RHEA-COMP:10136"/>
        <dbReference type="Rhea" id="RHEA-COMP:20101"/>
        <dbReference type="ChEBI" id="CHEBI:15378"/>
        <dbReference type="ChEBI" id="CHEBI:30616"/>
        <dbReference type="ChEBI" id="CHEBI:46858"/>
        <dbReference type="ChEBI" id="CHEBI:61978"/>
        <dbReference type="ChEBI" id="CHEBI:456216"/>
        <dbReference type="EC" id="2.7.10.2"/>
    </reaction>
</comment>
<evidence type="ECO:0000256" key="12">
    <source>
        <dbReference type="PROSITE-ProRule" id="PRU10141"/>
    </source>
</evidence>
<dbReference type="SUPFAM" id="SSF56112">
    <property type="entry name" value="Protein kinase-like (PK-like)"/>
    <property type="match status" value="1"/>
</dbReference>
<dbReference type="PROSITE" id="PS50011">
    <property type="entry name" value="PROTEIN_KINASE_DOM"/>
    <property type="match status" value="1"/>
</dbReference>
<dbReference type="PROSITE" id="PS50002">
    <property type="entry name" value="SH3"/>
    <property type="match status" value="1"/>
</dbReference>
<feature type="non-terminal residue" evidence="17">
    <location>
        <position position="533"/>
    </location>
</feature>
<dbReference type="Gene3D" id="1.10.510.10">
    <property type="entry name" value="Transferase(Phosphotransferase) domain 1"/>
    <property type="match status" value="1"/>
</dbReference>
<sequence>MGGQPSKHRLRKPLRFDTTWNYQPESDRSSTFFTTVSSVKNPQEGQFYIALYQWPNDPQYFSDTQISILKGDKLIYFGKSVDNDWTDVQCLRTGERGWVPSNYIKQLPSSFAHVPSTFKKAQNDLSVEKWYHGAIERSYAEFMLNSGITGSFLVRDSEGSPGNYTISVRNKENISHFRIASQNNRQFYITEKKKFPSVKALIRHLERNLDVLPCLLQYPVAKEEEGANVLDFADCWQIDRKEIIMKHKLGSGQYGVVYEALWTKHNVTVAVKTVKEEVTVREEFLEEARLMKNLKHPNLVQLLGLCTREPPYYIITEFMCNGNLLDYLRNQPRELLPPSVLLQMATSVAKGMAYLEERNFIHRDLAARNCLVAQINVVKVADFGLARCMERDDTYQAKEGTKFPIKWTAPEGLVYNRFSIKSDVWAFGVLLWEIATYGKTPYPGVELCDVYPLLEKGTRMDPPQGCPKDINDIMQKCWHWEPEMRPSFKTILKQLEQIIDIGDEVARELELLQKSAAAIDLNDGPIQPLNLED</sequence>
<dbReference type="InterPro" id="IPR008266">
    <property type="entry name" value="Tyr_kinase_AS"/>
</dbReference>
<evidence type="ECO:0000256" key="7">
    <source>
        <dbReference type="ARBA" id="ARBA00022999"/>
    </source>
</evidence>
<keyword evidence="3 13" id="KW-0808">Transferase</keyword>
<evidence type="ECO:0000256" key="4">
    <source>
        <dbReference type="ARBA" id="ARBA00022741"/>
    </source>
</evidence>
<evidence type="ECO:0000256" key="11">
    <source>
        <dbReference type="PROSITE-ProRule" id="PRU00192"/>
    </source>
</evidence>
<evidence type="ECO:0000313" key="18">
    <source>
        <dbReference type="Proteomes" id="UP001626550"/>
    </source>
</evidence>
<evidence type="ECO:0000259" key="14">
    <source>
        <dbReference type="PROSITE" id="PS50001"/>
    </source>
</evidence>
<feature type="domain" description="SH2" evidence="14">
    <location>
        <begin position="130"/>
        <end position="220"/>
    </location>
</feature>
<evidence type="ECO:0000259" key="15">
    <source>
        <dbReference type="PROSITE" id="PS50002"/>
    </source>
</evidence>
<feature type="domain" description="Protein kinase" evidence="16">
    <location>
        <begin position="243"/>
        <end position="499"/>
    </location>
</feature>
<dbReference type="Gene3D" id="3.30.505.10">
    <property type="entry name" value="SH2 domain"/>
    <property type="match status" value="1"/>
</dbReference>
<dbReference type="InterPro" id="IPR011009">
    <property type="entry name" value="Kinase-like_dom_sf"/>
</dbReference>
<feature type="domain" description="SH3" evidence="15">
    <location>
        <begin position="43"/>
        <end position="109"/>
    </location>
</feature>
<dbReference type="InterPro" id="IPR036860">
    <property type="entry name" value="SH2_dom_sf"/>
</dbReference>
<dbReference type="Pfam" id="PF00018">
    <property type="entry name" value="SH3_1"/>
    <property type="match status" value="1"/>
</dbReference>
<dbReference type="InterPro" id="IPR020635">
    <property type="entry name" value="Tyr_kinase_cat_dom"/>
</dbReference>
<evidence type="ECO:0000256" key="6">
    <source>
        <dbReference type="ARBA" id="ARBA00022840"/>
    </source>
</evidence>
<accession>A0ABD2PUL2</accession>
<dbReference type="SUPFAM" id="SSF50044">
    <property type="entry name" value="SH3-domain"/>
    <property type="match status" value="1"/>
</dbReference>
<dbReference type="InterPro" id="IPR001245">
    <property type="entry name" value="Ser-Thr/Tyr_kinase_cat_dom"/>
</dbReference>
<dbReference type="FunFam" id="1.10.510.10:FF:000554">
    <property type="entry name" value="Predicted protein"/>
    <property type="match status" value="1"/>
</dbReference>
<evidence type="ECO:0000256" key="5">
    <source>
        <dbReference type="ARBA" id="ARBA00022777"/>
    </source>
</evidence>
<dbReference type="AlphaFoldDB" id="A0ABD2PUL2"/>
<comment type="caution">
    <text evidence="17">The sequence shown here is derived from an EMBL/GenBank/DDBJ whole genome shotgun (WGS) entry which is preliminary data.</text>
</comment>
<dbReference type="InterPro" id="IPR050198">
    <property type="entry name" value="Non-receptor_tyrosine_kinases"/>
</dbReference>
<dbReference type="Pfam" id="PF00017">
    <property type="entry name" value="SH2"/>
    <property type="match status" value="1"/>
</dbReference>
<proteinExistence type="inferred from homology"/>
<evidence type="ECO:0000256" key="2">
    <source>
        <dbReference type="ARBA" id="ARBA00022553"/>
    </source>
</evidence>
<dbReference type="SMART" id="SM00326">
    <property type="entry name" value="SH3"/>
    <property type="match status" value="1"/>
</dbReference>
<dbReference type="GO" id="GO:0004715">
    <property type="term" value="F:non-membrane spanning protein tyrosine kinase activity"/>
    <property type="evidence" value="ECO:0007669"/>
    <property type="project" value="UniProtKB-EC"/>
</dbReference>
<keyword evidence="7 10" id="KW-0727">SH2 domain</keyword>
<keyword evidence="4 12" id="KW-0547">Nucleotide-binding</keyword>
<dbReference type="PROSITE" id="PS00109">
    <property type="entry name" value="PROTEIN_KINASE_TYR"/>
    <property type="match status" value="1"/>
</dbReference>
<dbReference type="InterPro" id="IPR017441">
    <property type="entry name" value="Protein_kinase_ATP_BS"/>
</dbReference>
<dbReference type="PRINTS" id="PR00109">
    <property type="entry name" value="TYRKINASE"/>
</dbReference>
<keyword evidence="18" id="KW-1185">Reference proteome</keyword>
<dbReference type="SMART" id="SM00219">
    <property type="entry name" value="TyrKc"/>
    <property type="match status" value="1"/>
</dbReference>
<keyword evidence="8 13" id="KW-0829">Tyrosine-protein kinase</keyword>
<dbReference type="FunFam" id="3.30.200.20:FF:000037">
    <property type="entry name" value="Tyrosine-protein kinase"/>
    <property type="match status" value="1"/>
</dbReference>
<dbReference type="GO" id="GO:0005524">
    <property type="term" value="F:ATP binding"/>
    <property type="evidence" value="ECO:0007669"/>
    <property type="project" value="UniProtKB-UniRule"/>
</dbReference>
<dbReference type="PROSITE" id="PS50001">
    <property type="entry name" value="SH2"/>
    <property type="match status" value="1"/>
</dbReference>
<keyword evidence="5 13" id="KW-0418">Kinase</keyword>
<gene>
    <name evidence="17" type="ORF">Ciccas_010269</name>
</gene>
<feature type="binding site" evidence="12">
    <location>
        <position position="272"/>
    </location>
    <ligand>
        <name>ATP</name>
        <dbReference type="ChEBI" id="CHEBI:30616"/>
    </ligand>
</feature>
<dbReference type="PROSITE" id="PS00107">
    <property type="entry name" value="PROTEIN_KINASE_ATP"/>
    <property type="match status" value="1"/>
</dbReference>
<dbReference type="PANTHER" id="PTHR24418">
    <property type="entry name" value="TYROSINE-PROTEIN KINASE"/>
    <property type="match status" value="1"/>
</dbReference>
<keyword evidence="2" id="KW-0597">Phosphoprotein</keyword>
<evidence type="ECO:0000256" key="8">
    <source>
        <dbReference type="ARBA" id="ARBA00023137"/>
    </source>
</evidence>
<evidence type="ECO:0000313" key="17">
    <source>
        <dbReference type="EMBL" id="KAL3311153.1"/>
    </source>
</evidence>
<evidence type="ECO:0000256" key="9">
    <source>
        <dbReference type="ARBA" id="ARBA00051245"/>
    </source>
</evidence>
<dbReference type="Pfam" id="PF07714">
    <property type="entry name" value="PK_Tyr_Ser-Thr"/>
    <property type="match status" value="1"/>
</dbReference>
<organism evidence="17 18">
    <name type="scientific">Cichlidogyrus casuarinus</name>
    <dbReference type="NCBI Taxonomy" id="1844966"/>
    <lineage>
        <taxon>Eukaryota</taxon>
        <taxon>Metazoa</taxon>
        <taxon>Spiralia</taxon>
        <taxon>Lophotrochozoa</taxon>
        <taxon>Platyhelminthes</taxon>
        <taxon>Monogenea</taxon>
        <taxon>Monopisthocotylea</taxon>
        <taxon>Dactylogyridea</taxon>
        <taxon>Ancyrocephalidae</taxon>
        <taxon>Cichlidogyrus</taxon>
    </lineage>
</organism>
<dbReference type="EC" id="2.7.10.2" evidence="13"/>
<protein>
    <recommendedName>
        <fullName evidence="13">Tyrosine-protein kinase</fullName>
        <ecNumber evidence="13">2.7.10.2</ecNumber>
    </recommendedName>
</protein>
<dbReference type="PRINTS" id="PR00401">
    <property type="entry name" value="SH2DOMAIN"/>
</dbReference>
<dbReference type="InterPro" id="IPR036028">
    <property type="entry name" value="SH3-like_dom_sf"/>
</dbReference>
<evidence type="ECO:0000259" key="16">
    <source>
        <dbReference type="PROSITE" id="PS50011"/>
    </source>
</evidence>